<proteinExistence type="inferred from homology"/>
<dbReference type="InterPro" id="IPR011053">
    <property type="entry name" value="Single_hybrid_motif"/>
</dbReference>
<sequence length="406" mass="42429">MPAMSPTMTEGNIASWKVKEGDSFATGDVLLEIETDKAQMDVEAQEDGKLAKITQEAGAKGVKVGRRIAIVAEADDDLASLELPAEEPSQEASATSPEPSKSDTDAPKSLQKTATSSERTSPPPSTSPPQKQTYPLYPSIVQLLSENGLSKSDADKIPASGPKGRLLKGDVLSYLGNIKSAYSSEQSARISKLGHLDLSNAKPAPPKEAPKEAEPPSKDAAAAPQPEPVAEPDTEIAVPISLSSVLAVQKRIQDTLGVTLPLSTFIARAVELANDDLPLSAHSKPTADELFNDVLGLNKVSGARTSRGTYMPQITALPLAGFVDSSAPQSSSKLDVYDILTGQKPSAAAKKRAPVPPGPGIAIGANTGGATNLFSVSASKGEEKRAKSFLERVKTILQVEPGKLVL</sequence>
<evidence type="ECO:0000256" key="3">
    <source>
        <dbReference type="ARBA" id="ARBA00022946"/>
    </source>
</evidence>
<dbReference type="FunFam" id="2.40.50.100:FF:000010">
    <property type="entry name" value="Acetyltransferase component of pyruvate dehydrogenase complex"/>
    <property type="match status" value="1"/>
</dbReference>
<dbReference type="EC" id="2.3.1.12" evidence="7"/>
<reference evidence="7" key="1">
    <citation type="journal article" date="2023" name="Genome Biol. Evol.">
        <title>First Whole Genome Sequence and Flow Cytometry Genome Size Data for the Lichen-Forming Fungus Ramalina farinacea (Ascomycota).</title>
        <authorList>
            <person name="Llewellyn T."/>
            <person name="Mian S."/>
            <person name="Hill R."/>
            <person name="Leitch I.J."/>
            <person name="Gaya E."/>
        </authorList>
    </citation>
    <scope>NUCLEOTIDE SEQUENCE</scope>
    <source>
        <strain evidence="7">LIQ254RAFAR</strain>
    </source>
</reference>
<keyword evidence="3" id="KW-0809">Transit peptide</keyword>
<feature type="domain" description="Peripheral subunit-binding (PSBD)" evidence="6">
    <location>
        <begin position="135"/>
        <end position="175"/>
    </location>
</feature>
<evidence type="ECO:0000256" key="2">
    <source>
        <dbReference type="ARBA" id="ARBA00022823"/>
    </source>
</evidence>
<protein>
    <submittedName>
        <fullName evidence="7">Pyridoxine biosynthesis protein</fullName>
        <ecNumber evidence="7">2.3.1.12</ecNumber>
    </submittedName>
</protein>
<evidence type="ECO:0000313" key="7">
    <source>
        <dbReference type="EMBL" id="MDI1488459.1"/>
    </source>
</evidence>
<evidence type="ECO:0000313" key="8">
    <source>
        <dbReference type="Proteomes" id="UP001161017"/>
    </source>
</evidence>
<dbReference type="GO" id="GO:0006086">
    <property type="term" value="P:pyruvate decarboxylation to acetyl-CoA"/>
    <property type="evidence" value="ECO:0007669"/>
    <property type="project" value="InterPro"/>
</dbReference>
<keyword evidence="7" id="KW-0808">Transferase</keyword>
<dbReference type="GO" id="GO:0004742">
    <property type="term" value="F:dihydrolipoyllysine-residue acetyltransferase activity"/>
    <property type="evidence" value="ECO:0007669"/>
    <property type="project" value="UniProtKB-EC"/>
</dbReference>
<dbReference type="InterPro" id="IPR045257">
    <property type="entry name" value="E2/Pdx1"/>
</dbReference>
<dbReference type="PANTHER" id="PTHR23151:SF82">
    <property type="entry name" value="PYRUVATE DEHYDROGENASE COMPLEX PROTEIN X COMPONENT, MITOCHONDRIAL"/>
    <property type="match status" value="1"/>
</dbReference>
<dbReference type="InterPro" id="IPR003016">
    <property type="entry name" value="2-oxoA_DH_lipoyl-BS"/>
</dbReference>
<keyword evidence="8" id="KW-1185">Reference proteome</keyword>
<organism evidence="7 8">
    <name type="scientific">Ramalina farinacea</name>
    <dbReference type="NCBI Taxonomy" id="258253"/>
    <lineage>
        <taxon>Eukaryota</taxon>
        <taxon>Fungi</taxon>
        <taxon>Dikarya</taxon>
        <taxon>Ascomycota</taxon>
        <taxon>Pezizomycotina</taxon>
        <taxon>Lecanoromycetes</taxon>
        <taxon>OSLEUM clade</taxon>
        <taxon>Lecanoromycetidae</taxon>
        <taxon>Lecanorales</taxon>
        <taxon>Lecanorineae</taxon>
        <taxon>Ramalinaceae</taxon>
        <taxon>Ramalina</taxon>
    </lineage>
</organism>
<dbReference type="CDD" id="cd06849">
    <property type="entry name" value="lipoyl_domain"/>
    <property type="match status" value="1"/>
</dbReference>
<dbReference type="PROSITE" id="PS00189">
    <property type="entry name" value="LIPOYL"/>
    <property type="match status" value="1"/>
</dbReference>
<gene>
    <name evidence="7" type="primary">PDX1</name>
    <name evidence="7" type="ORF">OHK93_007734</name>
</gene>
<dbReference type="SUPFAM" id="SSF47005">
    <property type="entry name" value="Peripheral subunit-binding domain of 2-oxo acid dehydrogenase complex"/>
    <property type="match status" value="1"/>
</dbReference>
<comment type="similarity">
    <text evidence="1">Belongs to the 2-oxoacid dehydrogenase family.</text>
</comment>
<feature type="compositionally biased region" description="Acidic residues" evidence="4">
    <location>
        <begin position="75"/>
        <end position="89"/>
    </location>
</feature>
<dbReference type="InterPro" id="IPR000089">
    <property type="entry name" value="Biotin_lipoyl"/>
</dbReference>
<evidence type="ECO:0000256" key="1">
    <source>
        <dbReference type="ARBA" id="ARBA00007317"/>
    </source>
</evidence>
<dbReference type="InterPro" id="IPR036625">
    <property type="entry name" value="E3-bd_dom_sf"/>
</dbReference>
<name>A0AA43TUM6_9LECA</name>
<dbReference type="Gene3D" id="4.10.320.10">
    <property type="entry name" value="E3-binding domain"/>
    <property type="match status" value="1"/>
</dbReference>
<dbReference type="PANTHER" id="PTHR23151">
    <property type="entry name" value="DIHYDROLIPOAMIDE ACETYL/SUCCINYL-TRANSFERASE-RELATED"/>
    <property type="match status" value="1"/>
</dbReference>
<dbReference type="PROSITE" id="PS50968">
    <property type="entry name" value="BIOTINYL_LIPOYL"/>
    <property type="match status" value="1"/>
</dbReference>
<keyword evidence="7" id="KW-0012">Acyltransferase</keyword>
<dbReference type="InterPro" id="IPR004167">
    <property type="entry name" value="PSBD"/>
</dbReference>
<dbReference type="EMBL" id="JAPUFD010000007">
    <property type="protein sequence ID" value="MDI1488459.1"/>
    <property type="molecule type" value="Genomic_DNA"/>
</dbReference>
<dbReference type="PROSITE" id="PS51826">
    <property type="entry name" value="PSBD"/>
    <property type="match status" value="1"/>
</dbReference>
<evidence type="ECO:0000256" key="4">
    <source>
        <dbReference type="SAM" id="MobiDB-lite"/>
    </source>
</evidence>
<dbReference type="Proteomes" id="UP001161017">
    <property type="component" value="Unassembled WGS sequence"/>
</dbReference>
<keyword evidence="2" id="KW-0450">Lipoyl</keyword>
<evidence type="ECO:0000259" key="5">
    <source>
        <dbReference type="PROSITE" id="PS50968"/>
    </source>
</evidence>
<feature type="compositionally biased region" description="Basic and acidic residues" evidence="4">
    <location>
        <begin position="208"/>
        <end position="217"/>
    </location>
</feature>
<evidence type="ECO:0000259" key="6">
    <source>
        <dbReference type="PROSITE" id="PS51826"/>
    </source>
</evidence>
<feature type="domain" description="Lipoyl-binding" evidence="5">
    <location>
        <begin position="1"/>
        <end position="72"/>
    </location>
</feature>
<dbReference type="GO" id="GO:0045254">
    <property type="term" value="C:pyruvate dehydrogenase complex"/>
    <property type="evidence" value="ECO:0007669"/>
    <property type="project" value="InterPro"/>
</dbReference>
<feature type="region of interest" description="Disordered" evidence="4">
    <location>
        <begin position="75"/>
        <end position="139"/>
    </location>
</feature>
<dbReference type="SUPFAM" id="SSF51230">
    <property type="entry name" value="Single hybrid motif"/>
    <property type="match status" value="1"/>
</dbReference>
<dbReference type="Pfam" id="PF00364">
    <property type="entry name" value="Biotin_lipoyl"/>
    <property type="match status" value="1"/>
</dbReference>
<accession>A0AA43TUM6</accession>
<dbReference type="AlphaFoldDB" id="A0AA43TUM6"/>
<feature type="compositionally biased region" description="Polar residues" evidence="4">
    <location>
        <begin position="90"/>
        <end position="99"/>
    </location>
</feature>
<dbReference type="Gene3D" id="2.40.50.100">
    <property type="match status" value="1"/>
</dbReference>
<feature type="region of interest" description="Disordered" evidence="4">
    <location>
        <begin position="197"/>
        <end position="232"/>
    </location>
</feature>
<comment type="caution">
    <text evidence="7">The sequence shown here is derived from an EMBL/GenBank/DDBJ whole genome shotgun (WGS) entry which is preliminary data.</text>
</comment>